<dbReference type="PROSITE" id="PS51257">
    <property type="entry name" value="PROKAR_LIPOPROTEIN"/>
    <property type="match status" value="1"/>
</dbReference>
<organism evidence="4 5">
    <name type="scientific">Chitinophaga arvensicola</name>
    <dbReference type="NCBI Taxonomy" id="29529"/>
    <lineage>
        <taxon>Bacteria</taxon>
        <taxon>Pseudomonadati</taxon>
        <taxon>Bacteroidota</taxon>
        <taxon>Chitinophagia</taxon>
        <taxon>Chitinophagales</taxon>
        <taxon>Chitinophagaceae</taxon>
        <taxon>Chitinophaga</taxon>
    </lineage>
</organism>
<dbReference type="InterPro" id="IPR012910">
    <property type="entry name" value="Plug_dom"/>
</dbReference>
<feature type="transmembrane region" description="Helical" evidence="2">
    <location>
        <begin position="12"/>
        <end position="31"/>
    </location>
</feature>
<dbReference type="InterPro" id="IPR008969">
    <property type="entry name" value="CarboxyPept-like_regulatory"/>
</dbReference>
<proteinExistence type="inferred from homology"/>
<gene>
    <name evidence="4" type="ORF">SAMN04488122_5083</name>
</gene>
<evidence type="ECO:0000259" key="3">
    <source>
        <dbReference type="Pfam" id="PF07715"/>
    </source>
</evidence>
<keyword evidence="1" id="KW-0998">Cell outer membrane</keyword>
<dbReference type="AlphaFoldDB" id="A0A1I0S9A6"/>
<dbReference type="Pfam" id="PF07715">
    <property type="entry name" value="Plug"/>
    <property type="match status" value="1"/>
</dbReference>
<comment type="similarity">
    <text evidence="1">Belongs to the TonB-dependent receptor family.</text>
</comment>
<protein>
    <submittedName>
        <fullName evidence="4">TonB-linked outer membrane protein, SusC/RagA family</fullName>
    </submittedName>
</protein>
<dbReference type="EMBL" id="FOJG01000002">
    <property type="protein sequence ID" value="SEW52748.1"/>
    <property type="molecule type" value="Genomic_DNA"/>
</dbReference>
<dbReference type="GO" id="GO:0009279">
    <property type="term" value="C:cell outer membrane"/>
    <property type="evidence" value="ECO:0007669"/>
    <property type="project" value="UniProtKB-SubCell"/>
</dbReference>
<dbReference type="SUPFAM" id="SSF49464">
    <property type="entry name" value="Carboxypeptidase regulatory domain-like"/>
    <property type="match status" value="1"/>
</dbReference>
<dbReference type="Proteomes" id="UP000199310">
    <property type="component" value="Unassembled WGS sequence"/>
</dbReference>
<dbReference type="RefSeq" id="WP_089899548.1">
    <property type="nucleotide sequence ID" value="NZ_FOJG01000002.1"/>
</dbReference>
<comment type="subcellular location">
    <subcellularLocation>
        <location evidence="1">Cell outer membrane</location>
        <topology evidence="1">Multi-pass membrane protein</topology>
    </subcellularLocation>
</comment>
<keyword evidence="1 2" id="KW-0472">Membrane</keyword>
<dbReference type="InterPro" id="IPR037066">
    <property type="entry name" value="Plug_dom_sf"/>
</dbReference>
<evidence type="ECO:0000313" key="4">
    <source>
        <dbReference type="EMBL" id="SEW52748.1"/>
    </source>
</evidence>
<dbReference type="PROSITE" id="PS52016">
    <property type="entry name" value="TONB_DEPENDENT_REC_3"/>
    <property type="match status" value="1"/>
</dbReference>
<dbReference type="InterPro" id="IPR023996">
    <property type="entry name" value="TonB-dep_OMP_SusC/RagA"/>
</dbReference>
<accession>A0A1I0S9A6</accession>
<dbReference type="SUPFAM" id="SSF56935">
    <property type="entry name" value="Porins"/>
    <property type="match status" value="1"/>
</dbReference>
<dbReference type="Gene3D" id="2.60.40.1120">
    <property type="entry name" value="Carboxypeptidase-like, regulatory domain"/>
    <property type="match status" value="1"/>
</dbReference>
<dbReference type="Pfam" id="PF13715">
    <property type="entry name" value="CarbopepD_reg_2"/>
    <property type="match status" value="1"/>
</dbReference>
<evidence type="ECO:0000256" key="2">
    <source>
        <dbReference type="SAM" id="Phobius"/>
    </source>
</evidence>
<dbReference type="InterPro" id="IPR039426">
    <property type="entry name" value="TonB-dep_rcpt-like"/>
</dbReference>
<evidence type="ECO:0000313" key="5">
    <source>
        <dbReference type="Proteomes" id="UP000199310"/>
    </source>
</evidence>
<keyword evidence="1 2" id="KW-0812">Transmembrane</keyword>
<keyword evidence="2" id="KW-1133">Transmembrane helix</keyword>
<keyword evidence="1" id="KW-1134">Transmembrane beta strand</keyword>
<dbReference type="Gene3D" id="2.170.130.10">
    <property type="entry name" value="TonB-dependent receptor, plug domain"/>
    <property type="match status" value="1"/>
</dbReference>
<sequence>MATKLNGSFPFSIFRYGIFLLMSLSCLYAVASNSYRQVIPVSGVVTNETGEPIPGVSVVEKGTANGKMTDEKGAFALTVSGTESILAFSYMGYVTQEVKVGDKKVFNIKLAANQKDLGEVVITAYGKVKKSSLTDAVFAINAEKLANRPMRTLSDGLVGLAPGLNIRMSSGAPESSPSINIRGFTSFGSSASPLILVDGVERPISDVDPNDVENISLLKDGASTAIYGSRAPYGILLITTKSGKNGKLSVNYSTNIKVGKMALFPTQPESPEWARYINIAQRNGQPNGTGTDGVDAITIARMEAWLKKDWSNPAFDDLRAQFGDKAQSYIENGQFPTSDAGFKNWTREQSFATNKLYDAYFNKSAVSQQHNIGFSGGSDKLQFISGFGYNATNGLFKGDFNYNKRYNFHTKLNFKATDWLELRSDVSYVNQQNQSPNYMARNGSDVQSGTIADYGSIFGSMMQYFATPMRVPSGNQYSWILGAAGILGDGGLFTNQRNDLVLTGGATLKPLKNLEINGDYTWRVSNNDNTRVDKIAYTELPNGTKIQNNRSANVSSIAKTMGKLDYKYARFSAQYRYTLAKEHNFFVQAGMQAEETGYKSLTGSRTDLFSQDNIQALNGAANNQLANDNLYDWSVLGYYGVFSYDFREKYFVKFAGRRDASSRFSADSRWGMFPSVSAAWNVAKESFWPAKQYVSEFKPRFSWSTSGDVASNGASSYYTYLPTLAFGVNQNTLLGGNYANYATAPGLVSSTLTWAKPAVIDFGFDLSALRSRLTLSYDWYQRTVLDQVGPPNPLPATLGTAAPSLNNAVSETRGWEITIGWNDQVPVAGKPLFYDLKLNMSDYIGYVTKYSANKSGVTSGIWTPGELFGQNYAYDVNKIAQNKGDLDGGTLSNTFNYPGYLMYRDYNGDGYINSGNGGFWYSRGDLVKNGFNYPRKSFSILPTVSWNNITLSAVLEGVLQWRVYNSSEWVWGTRAGSDLAYFYTPAFKESTSLGYWNTDNKNAFFPAFNTGSSLATTQYTLNLAHLRIRNVTIGYDLPKSLIERVKLKRANLYVSGDNLGFIFNKSYIKYDPELLSSGVNGYPPLRYYSVGLNVSL</sequence>
<dbReference type="STRING" id="29529.SAMN04488122_5083"/>
<evidence type="ECO:0000256" key="1">
    <source>
        <dbReference type="PROSITE-ProRule" id="PRU01360"/>
    </source>
</evidence>
<keyword evidence="5" id="KW-1185">Reference proteome</keyword>
<keyword evidence="1" id="KW-0813">Transport</keyword>
<name>A0A1I0S9A6_9BACT</name>
<dbReference type="OrthoDB" id="604358at2"/>
<dbReference type="NCBIfam" id="TIGR04056">
    <property type="entry name" value="OMP_RagA_SusC"/>
    <property type="match status" value="1"/>
</dbReference>
<reference evidence="5" key="1">
    <citation type="submission" date="2016-10" db="EMBL/GenBank/DDBJ databases">
        <authorList>
            <person name="Varghese N."/>
            <person name="Submissions S."/>
        </authorList>
    </citation>
    <scope>NUCLEOTIDE SEQUENCE [LARGE SCALE GENOMIC DNA]</scope>
    <source>
        <strain evidence="5">DSM 3695</strain>
    </source>
</reference>
<feature type="domain" description="TonB-dependent receptor plug" evidence="3">
    <location>
        <begin position="130"/>
        <end position="235"/>
    </location>
</feature>